<name>A0A1E1F2B0_9SPHN</name>
<dbReference type="KEGG" id="sclo:SCLO_1016130"/>
<evidence type="ECO:0000313" key="2">
    <source>
        <dbReference type="EMBL" id="BAV64653.1"/>
    </source>
</evidence>
<feature type="compositionally biased region" description="Low complexity" evidence="1">
    <location>
        <begin position="476"/>
        <end position="501"/>
    </location>
</feature>
<evidence type="ECO:0000256" key="1">
    <source>
        <dbReference type="SAM" id="MobiDB-lite"/>
    </source>
</evidence>
<protein>
    <recommendedName>
        <fullName evidence="4">Flagellar hook-length control protein-like C-terminal domain-containing protein</fullName>
    </recommendedName>
</protein>
<dbReference type="Proteomes" id="UP000218272">
    <property type="component" value="Chromosome SCLO_1"/>
</dbReference>
<dbReference type="EMBL" id="AP017655">
    <property type="protein sequence ID" value="BAV64653.1"/>
    <property type="molecule type" value="Genomic_DNA"/>
</dbReference>
<keyword evidence="3" id="KW-1185">Reference proteome</keyword>
<reference evidence="2 3" key="1">
    <citation type="submission" date="2016-10" db="EMBL/GenBank/DDBJ databases">
        <title>Complete Genome Sequence of the Nonylphenol-Degrading Bacterium Sphingobium cloacae JCM 10874T.</title>
        <authorList>
            <person name="Ootsuka M."/>
            <person name="Nishizawa T."/>
            <person name="Ohta H."/>
        </authorList>
    </citation>
    <scope>NUCLEOTIDE SEQUENCE [LARGE SCALE GENOMIC DNA]</scope>
    <source>
        <strain evidence="2 3">JCM 10874</strain>
    </source>
</reference>
<sequence length="544" mass="53953">MNMLTSLKTLLFSSAAMKMPGTGDGAGAAPATGDVDFAALLSGSMQEGGGAVAGVPAPVMDAVAVGGEADMQPLPISPAEAEGTAQGVQGKPKARTEQAPERIAPTQAVAEAVAAPGEGEASAGDDEVEKVAGDASDAPPPLTPAPLAAPPVVAVTVAASPYQEPAASEADAMAEVTVRAAPPERISAWPAAQTGPVAGEPSAQAQTAPVASVPPSAAENAEKGAVGGPQSQANVAALPMAETVKDSGKGPNKPSVILMEGGAVPVAPSDDASPLAATLARSEALSLLQMVREQFSRVPVEGARAEAVAMPQPKSAREGKPVTVDPATAVAAIAQPDGAWTAAPLPPLTAAGAPVLPVVAPPSADLGASLGAQVVDMGVSGQWIDGLARDIAGLAQNGARGRFQINASQLGPVQVDIRQGADGAAVSLTVAHEAAELALKQDSDRLRLDAGLAAVRISDVRIERAPHVAEAARPDSAGQQPSGQQSSSQGAASGWQGMAQSERQGHGQGRENSASGLKGSADRAVINQKDAGEGAGDIRRARYA</sequence>
<evidence type="ECO:0008006" key="4">
    <source>
        <dbReference type="Google" id="ProtNLM"/>
    </source>
</evidence>
<feature type="compositionally biased region" description="Basic and acidic residues" evidence="1">
    <location>
        <begin position="530"/>
        <end position="544"/>
    </location>
</feature>
<dbReference type="Gene3D" id="3.30.750.140">
    <property type="match status" value="1"/>
</dbReference>
<feature type="region of interest" description="Disordered" evidence="1">
    <location>
        <begin position="468"/>
        <end position="544"/>
    </location>
</feature>
<gene>
    <name evidence="2" type="ORF">SCLO_1016130</name>
</gene>
<accession>A0A1E1F2B0</accession>
<dbReference type="AlphaFoldDB" id="A0A1E1F2B0"/>
<feature type="compositionally biased region" description="Low complexity" evidence="1">
    <location>
        <begin position="108"/>
        <end position="122"/>
    </location>
</feature>
<feature type="compositionally biased region" description="Low complexity" evidence="1">
    <location>
        <begin position="201"/>
        <end position="218"/>
    </location>
</feature>
<dbReference type="InterPro" id="IPR038610">
    <property type="entry name" value="FliK-like_C_sf"/>
</dbReference>
<dbReference type="RefSeq" id="WP_066514863.1">
    <property type="nucleotide sequence ID" value="NZ_AP017655.1"/>
</dbReference>
<proteinExistence type="predicted"/>
<feature type="region of interest" description="Disordered" evidence="1">
    <location>
        <begin position="71"/>
        <end position="143"/>
    </location>
</feature>
<feature type="region of interest" description="Disordered" evidence="1">
    <location>
        <begin position="193"/>
        <end position="229"/>
    </location>
</feature>
<organism evidence="2 3">
    <name type="scientific">Sphingobium cloacae</name>
    <dbReference type="NCBI Taxonomy" id="120107"/>
    <lineage>
        <taxon>Bacteria</taxon>
        <taxon>Pseudomonadati</taxon>
        <taxon>Pseudomonadota</taxon>
        <taxon>Alphaproteobacteria</taxon>
        <taxon>Sphingomonadales</taxon>
        <taxon>Sphingomonadaceae</taxon>
        <taxon>Sphingobium</taxon>
    </lineage>
</organism>
<evidence type="ECO:0000313" key="3">
    <source>
        <dbReference type="Proteomes" id="UP000218272"/>
    </source>
</evidence>